<dbReference type="EC" id="4.2.2.2" evidence="2"/>
<accession>A0A7J5TZX5</accession>
<proteinExistence type="predicted"/>
<name>A0A7J5TZX5_9BACT</name>
<evidence type="ECO:0000313" key="2">
    <source>
        <dbReference type="EMBL" id="KAB7730967.1"/>
    </source>
</evidence>
<gene>
    <name evidence="2" type="primary">pelA</name>
    <name evidence="2" type="ORF">F5984_09040</name>
</gene>
<sequence length="380" mass="42398">MGIDSGKQGTGMNSTRNRQTRGATVGRLETGRFWRTSWLVFLGPLFLLGCCLPRGASAQPTVDTVAERMLLYQRANGGWPQPGGNRIDYDKPLSEAARKALTAERDQLDTTIDDGATTREINYLVSAYAKTGNTAYLQAAERGIAFLLSAQNRAGGWPQFYPDSSKYRGQITYNDGAMIDVLWVMHRTATGQHGFDRVSPRFVPQAKAAIDRGISCILNTQYRQGNKLTVWCAQHDRRTLLPTKARAFELPSLSGSESVGIVQFLMQQDNPSPDVKTAIRSAVAWFEQVKLVGIAVKTVSDPNQPSGRDQVVVPDSGSTLWARFYDLDTNRPFFTGRDSVKKYKLADIENERRVGYGWYGTWPARLLAKDYPNWVKKWGN</sequence>
<keyword evidence="2" id="KW-0456">Lyase</keyword>
<dbReference type="InterPro" id="IPR012669">
    <property type="entry name" value="Pectate_lyase"/>
</dbReference>
<feature type="compositionally biased region" description="Polar residues" evidence="1">
    <location>
        <begin position="10"/>
        <end position="22"/>
    </location>
</feature>
<keyword evidence="3" id="KW-1185">Reference proteome</keyword>
<dbReference type="Proteomes" id="UP000488299">
    <property type="component" value="Unassembled WGS sequence"/>
</dbReference>
<feature type="region of interest" description="Disordered" evidence="1">
    <location>
        <begin position="1"/>
        <end position="23"/>
    </location>
</feature>
<reference evidence="2 3" key="1">
    <citation type="submission" date="2019-10" db="EMBL/GenBank/DDBJ databases">
        <title>Rudanella paleaurantiibacter sp. nov., isolated from sludge.</title>
        <authorList>
            <person name="Xu S.Q."/>
        </authorList>
    </citation>
    <scope>NUCLEOTIDE SEQUENCE [LARGE SCALE GENOMIC DNA]</scope>
    <source>
        <strain evidence="2 3">HX-22-17</strain>
    </source>
</reference>
<dbReference type="GO" id="GO:0030570">
    <property type="term" value="F:pectate lyase activity"/>
    <property type="evidence" value="ECO:0007669"/>
    <property type="project" value="UniProtKB-EC"/>
</dbReference>
<dbReference type="SUPFAM" id="SSF81853">
    <property type="entry name" value="Family 10 polysaccharide lyase"/>
    <property type="match status" value="1"/>
</dbReference>
<protein>
    <submittedName>
        <fullName evidence="2">Pectate lyase</fullName>
        <ecNumber evidence="2">4.2.2.2</ecNumber>
    </submittedName>
</protein>
<dbReference type="Pfam" id="PF09492">
    <property type="entry name" value="Pec_lyase"/>
    <property type="match status" value="1"/>
</dbReference>
<comment type="caution">
    <text evidence="2">The sequence shown here is derived from an EMBL/GenBank/DDBJ whole genome shotgun (WGS) entry which is preliminary data.</text>
</comment>
<dbReference type="EMBL" id="WELI01000003">
    <property type="protein sequence ID" value="KAB7730967.1"/>
    <property type="molecule type" value="Genomic_DNA"/>
</dbReference>
<dbReference type="NCBIfam" id="TIGR02474">
    <property type="entry name" value="pec_lyase"/>
    <property type="match status" value="1"/>
</dbReference>
<evidence type="ECO:0000256" key="1">
    <source>
        <dbReference type="SAM" id="MobiDB-lite"/>
    </source>
</evidence>
<organism evidence="2 3">
    <name type="scientific">Rudanella paleaurantiibacter</name>
    <dbReference type="NCBI Taxonomy" id="2614655"/>
    <lineage>
        <taxon>Bacteria</taxon>
        <taxon>Pseudomonadati</taxon>
        <taxon>Bacteroidota</taxon>
        <taxon>Cytophagia</taxon>
        <taxon>Cytophagales</taxon>
        <taxon>Cytophagaceae</taxon>
        <taxon>Rudanella</taxon>
    </lineage>
</organism>
<evidence type="ECO:0000313" key="3">
    <source>
        <dbReference type="Proteomes" id="UP000488299"/>
    </source>
</evidence>
<dbReference type="AlphaFoldDB" id="A0A7J5TZX5"/>
<dbReference type="Gene3D" id="1.50.10.20">
    <property type="match status" value="1"/>
</dbReference>